<sequence length="973" mass="111648">MKNVSMNNFIKFFFLILVSQTIQAKKSNFKVKNANSSFEIYTPKFQALILYDKNASPLDSIASHLLAEDIYKVTHYKPQVITNFKEASGNVIVIGNINAKLINQFIDKNTISESFSKQWESYLYKTVLNPNKKIHKAFVIAGTNPRGTAYGVFELSKKIGVSPWYWWADVPVKEQKELVLHQNDFQSNAPSVKYRGIFLNDEDWGLQPWAAKTFEPETKDIGPKTYAKIFELLLRLKANSIWPAMHPSTKAFFHYSANAKMATLYNIVLGTSHAEPMLRNNVDEWNEKKFGRFNYKINKANVYKYWESRVKEAKGIDGIYTIGMRGVHDSGMEGVKNNDEAVELLNQVIKDQRNLLQTNINHDVTKIPQVFTVYKEVLDLYKNGLVVPEDITLVWTDDNYGYIRSLSNTEEQKRPGGSGVYYHISYWGRPHDYLWLDSTNPFLIWEEMMKAYNLKNNTIWIVNVGDIKPAEYNTQLFLDIAYDATQFQQSESVTEHQKQFFGEIFGEKYAESISKIKTDYYQLAFERRPEFMGWSQTEPTTGISNTAYNSLSYGDEIQQRINAFENIAQEVQSIEMQLPENLKSTYTQLVAYPVKASANMNKKFFYRDKALVYAGQGRKSALKYKEMAQEAYNNIVNLTENYNQLSNGKWKGFMNMKPRKLPVFDMPEINLTVVPSKETLGISVEDTLKVNGNEKLPTFYVHDSASHFIDVFFPETQNASLKWKFKTLPNWIQVSSPSGLFFPDDAVKLEERILLSVDWSKWEKAGKPASDYLIIQGDGFEKKIVVNISDNHANVPKNAIVEKNGLAVLYAKSFVSNKPVENLKWEILKGFGHSKSAMQALPLYSTPETDIKKTAVLEYELFAETVTNDAELNLVAIPTHPLDVDGKVRIAVQWNDEPVKILDFKTEGRSKIWKENVLTNRAINKIKVSVKTAGKQKLKIYRLDPGVVLDYIVLQTKKETMPYHLEAETKIKN</sequence>
<evidence type="ECO:0000313" key="4">
    <source>
        <dbReference type="EMBL" id="MBD0726001.1"/>
    </source>
</evidence>
<organism evidence="4 5">
    <name type="scientific">Flavobacterium pokkalii</name>
    <dbReference type="NCBI Taxonomy" id="1940408"/>
    <lineage>
        <taxon>Bacteria</taxon>
        <taxon>Pseudomonadati</taxon>
        <taxon>Bacteroidota</taxon>
        <taxon>Flavobacteriia</taxon>
        <taxon>Flavobacteriales</taxon>
        <taxon>Flavobacteriaceae</taxon>
        <taxon>Flavobacterium</taxon>
    </lineage>
</organism>
<dbReference type="Gene3D" id="2.60.120.1620">
    <property type="match status" value="1"/>
</dbReference>
<dbReference type="SUPFAM" id="SSF55545">
    <property type="entry name" value="beta-N-acetylhexosaminidase-like domain"/>
    <property type="match status" value="1"/>
</dbReference>
<evidence type="ECO:0000313" key="5">
    <source>
        <dbReference type="Proteomes" id="UP000661715"/>
    </source>
</evidence>
<dbReference type="Gene3D" id="3.30.379.10">
    <property type="entry name" value="Chitobiase/beta-hexosaminidase domain 2-like"/>
    <property type="match status" value="1"/>
</dbReference>
<feature type="coiled-coil region" evidence="2">
    <location>
        <begin position="621"/>
        <end position="648"/>
    </location>
</feature>
<dbReference type="InterPro" id="IPR041437">
    <property type="entry name" value="GH115_C"/>
</dbReference>
<dbReference type="PANTHER" id="PTHR37842:SF2">
    <property type="entry name" value="GYLCOSYL HYDROLASE 115 C-TERMINAL DOMAIN-CONTAINING PROTEIN"/>
    <property type="match status" value="1"/>
</dbReference>
<accession>A0ABR7USV9</accession>
<keyword evidence="2" id="KW-0175">Coiled coil</keyword>
<keyword evidence="5" id="KW-1185">Reference proteome</keyword>
<dbReference type="Gene3D" id="3.20.20.520">
    <property type="entry name" value="Glycosyl hydrolase family 115"/>
    <property type="match status" value="1"/>
</dbReference>
<dbReference type="Proteomes" id="UP000661715">
    <property type="component" value="Unassembled WGS sequence"/>
</dbReference>
<reference evidence="4 5" key="1">
    <citation type="journal article" date="2020" name="Microbiol. Res.">
        <title>Flavobacterium pokkalii sp. nov., a novel plant growth promoting native rhizobacteria isolated from pokkali rice grown in coastal saline affected agricultural regions of southern India, Kerala.</title>
        <authorList>
            <person name="Menon R.R."/>
            <person name="Kumari S."/>
            <person name="Viver T."/>
            <person name="Rameshkumar N."/>
        </authorList>
    </citation>
    <scope>NUCLEOTIDE SEQUENCE [LARGE SCALE GENOMIC DNA]</scope>
    <source>
        <strain evidence="4 5">L1I52</strain>
    </source>
</reference>
<name>A0ABR7USV9_9FLAO</name>
<gene>
    <name evidence="4" type="ORF">B6A10_12495</name>
</gene>
<evidence type="ECO:0000259" key="3">
    <source>
        <dbReference type="Pfam" id="PF17829"/>
    </source>
</evidence>
<protein>
    <recommendedName>
        <fullName evidence="3">Gylcosyl hydrolase 115 C-terminal domain-containing protein</fullName>
    </recommendedName>
</protein>
<dbReference type="Pfam" id="PF17829">
    <property type="entry name" value="GH115_C"/>
    <property type="match status" value="1"/>
</dbReference>
<comment type="caution">
    <text evidence="4">The sequence shown here is derived from an EMBL/GenBank/DDBJ whole genome shotgun (WGS) entry which is preliminary data.</text>
</comment>
<evidence type="ECO:0000256" key="2">
    <source>
        <dbReference type="SAM" id="Coils"/>
    </source>
</evidence>
<dbReference type="PANTHER" id="PTHR37842">
    <property type="match status" value="1"/>
</dbReference>
<dbReference type="EMBL" id="NASZ01000020">
    <property type="protein sequence ID" value="MBD0726001.1"/>
    <property type="molecule type" value="Genomic_DNA"/>
</dbReference>
<feature type="domain" description="Gylcosyl hydrolase 115 C-terminal" evidence="3">
    <location>
        <begin position="801"/>
        <end position="958"/>
    </location>
</feature>
<dbReference type="Gene3D" id="1.20.58.2150">
    <property type="match status" value="1"/>
</dbReference>
<evidence type="ECO:0000256" key="1">
    <source>
        <dbReference type="ARBA" id="ARBA00022801"/>
    </source>
</evidence>
<dbReference type="Pfam" id="PF15979">
    <property type="entry name" value="Glyco_hydro_115"/>
    <property type="match status" value="1"/>
</dbReference>
<dbReference type="InterPro" id="IPR029018">
    <property type="entry name" value="Hex-like_dom2"/>
</dbReference>
<dbReference type="InterPro" id="IPR031924">
    <property type="entry name" value="GH115"/>
</dbReference>
<keyword evidence="1" id="KW-0378">Hydrolase</keyword>
<dbReference type="InterPro" id="IPR042301">
    <property type="entry name" value="GH115_sf"/>
</dbReference>
<proteinExistence type="predicted"/>